<accession>A0A1L9N435</accession>
<dbReference type="InterPro" id="IPR002018">
    <property type="entry name" value="CarbesteraseB"/>
</dbReference>
<gene>
    <name evidence="5" type="ORF">ASPTUDRAFT_120597</name>
</gene>
<dbReference type="EC" id="3.1.1.-" evidence="3"/>
<dbReference type="OrthoDB" id="408631at2759"/>
<organism evidence="5 6">
    <name type="scientific">Aspergillus tubingensis (strain CBS 134.48)</name>
    <dbReference type="NCBI Taxonomy" id="767770"/>
    <lineage>
        <taxon>Eukaryota</taxon>
        <taxon>Fungi</taxon>
        <taxon>Dikarya</taxon>
        <taxon>Ascomycota</taxon>
        <taxon>Pezizomycotina</taxon>
        <taxon>Eurotiomycetes</taxon>
        <taxon>Eurotiomycetidae</taxon>
        <taxon>Eurotiales</taxon>
        <taxon>Aspergillaceae</taxon>
        <taxon>Aspergillus</taxon>
        <taxon>Aspergillus subgen. Circumdati</taxon>
    </lineage>
</organism>
<keyword evidence="3" id="KW-0732">Signal</keyword>
<evidence type="ECO:0000256" key="3">
    <source>
        <dbReference type="RuleBase" id="RU361235"/>
    </source>
</evidence>
<dbReference type="InterPro" id="IPR029058">
    <property type="entry name" value="AB_hydrolase_fold"/>
</dbReference>
<dbReference type="InterPro" id="IPR019826">
    <property type="entry name" value="Carboxylesterase_B_AS"/>
</dbReference>
<evidence type="ECO:0000256" key="1">
    <source>
        <dbReference type="ARBA" id="ARBA00005964"/>
    </source>
</evidence>
<keyword evidence="2 3" id="KW-0378">Hydrolase</keyword>
<dbReference type="STRING" id="767770.A0A1L9N435"/>
<dbReference type="AlphaFoldDB" id="A0A1L9N435"/>
<dbReference type="OMA" id="TTFGPQC"/>
<dbReference type="GO" id="GO:0016787">
    <property type="term" value="F:hydrolase activity"/>
    <property type="evidence" value="ECO:0007669"/>
    <property type="project" value="UniProtKB-KW"/>
</dbReference>
<comment type="similarity">
    <text evidence="1 3">Belongs to the type-B carboxylesterase/lipase family.</text>
</comment>
<feature type="domain" description="Carboxylesterase type B" evidence="4">
    <location>
        <begin position="21"/>
        <end position="507"/>
    </location>
</feature>
<feature type="chain" id="PRO_5011825003" description="Carboxylic ester hydrolase" evidence="3">
    <location>
        <begin position="20"/>
        <end position="538"/>
    </location>
</feature>
<protein>
    <recommendedName>
        <fullName evidence="3">Carboxylic ester hydrolase</fullName>
        <ecNumber evidence="3">3.1.1.-</ecNumber>
    </recommendedName>
</protein>
<evidence type="ECO:0000313" key="6">
    <source>
        <dbReference type="Proteomes" id="UP000184304"/>
    </source>
</evidence>
<dbReference type="Proteomes" id="UP000184304">
    <property type="component" value="Unassembled WGS sequence"/>
</dbReference>
<dbReference type="PANTHER" id="PTHR11559">
    <property type="entry name" value="CARBOXYLESTERASE"/>
    <property type="match status" value="1"/>
</dbReference>
<name>A0A1L9N435_ASPTC</name>
<dbReference type="PROSITE" id="PS00122">
    <property type="entry name" value="CARBOXYLESTERASE_B_1"/>
    <property type="match status" value="1"/>
</dbReference>
<dbReference type="Gene3D" id="3.40.50.1820">
    <property type="entry name" value="alpha/beta hydrolase"/>
    <property type="match status" value="1"/>
</dbReference>
<dbReference type="EMBL" id="KV878203">
    <property type="protein sequence ID" value="OJI84004.1"/>
    <property type="molecule type" value="Genomic_DNA"/>
</dbReference>
<feature type="signal peptide" evidence="3">
    <location>
        <begin position="1"/>
        <end position="19"/>
    </location>
</feature>
<reference evidence="6" key="1">
    <citation type="journal article" date="2017" name="Genome Biol.">
        <title>Comparative genomics reveals high biological diversity and specific adaptations in the industrially and medically important fungal genus Aspergillus.</title>
        <authorList>
            <person name="de Vries R.P."/>
            <person name="Riley R."/>
            <person name="Wiebenga A."/>
            <person name="Aguilar-Osorio G."/>
            <person name="Amillis S."/>
            <person name="Uchima C.A."/>
            <person name="Anderluh G."/>
            <person name="Asadollahi M."/>
            <person name="Askin M."/>
            <person name="Barry K."/>
            <person name="Battaglia E."/>
            <person name="Bayram O."/>
            <person name="Benocci T."/>
            <person name="Braus-Stromeyer S.A."/>
            <person name="Caldana C."/>
            <person name="Canovas D."/>
            <person name="Cerqueira G.C."/>
            <person name="Chen F."/>
            <person name="Chen W."/>
            <person name="Choi C."/>
            <person name="Clum A."/>
            <person name="Dos Santos R.A."/>
            <person name="Damasio A.R."/>
            <person name="Diallinas G."/>
            <person name="Emri T."/>
            <person name="Fekete E."/>
            <person name="Flipphi M."/>
            <person name="Freyberg S."/>
            <person name="Gallo A."/>
            <person name="Gournas C."/>
            <person name="Habgood R."/>
            <person name="Hainaut M."/>
            <person name="Harispe M.L."/>
            <person name="Henrissat B."/>
            <person name="Hilden K.S."/>
            <person name="Hope R."/>
            <person name="Hossain A."/>
            <person name="Karabika E."/>
            <person name="Karaffa L."/>
            <person name="Karanyi Z."/>
            <person name="Krasevec N."/>
            <person name="Kuo A."/>
            <person name="Kusch H."/>
            <person name="LaButti K."/>
            <person name="Lagendijk E.L."/>
            <person name="Lapidus A."/>
            <person name="Levasseur A."/>
            <person name="Lindquist E."/>
            <person name="Lipzen A."/>
            <person name="Logrieco A.F."/>
            <person name="MacCabe A."/>
            <person name="Maekelae M.R."/>
            <person name="Malavazi I."/>
            <person name="Melin P."/>
            <person name="Meyer V."/>
            <person name="Mielnichuk N."/>
            <person name="Miskei M."/>
            <person name="Molnar A.P."/>
            <person name="Mule G."/>
            <person name="Ngan C.Y."/>
            <person name="Orejas M."/>
            <person name="Orosz E."/>
            <person name="Ouedraogo J.P."/>
            <person name="Overkamp K.M."/>
            <person name="Park H.-S."/>
            <person name="Perrone G."/>
            <person name="Piumi F."/>
            <person name="Punt P.J."/>
            <person name="Ram A.F."/>
            <person name="Ramon A."/>
            <person name="Rauscher S."/>
            <person name="Record E."/>
            <person name="Riano-Pachon D.M."/>
            <person name="Robert V."/>
            <person name="Roehrig J."/>
            <person name="Ruller R."/>
            <person name="Salamov A."/>
            <person name="Salih N.S."/>
            <person name="Samson R.A."/>
            <person name="Sandor E."/>
            <person name="Sanguinetti M."/>
            <person name="Schuetze T."/>
            <person name="Sepcic K."/>
            <person name="Shelest E."/>
            <person name="Sherlock G."/>
            <person name="Sophianopoulou V."/>
            <person name="Squina F.M."/>
            <person name="Sun H."/>
            <person name="Susca A."/>
            <person name="Todd R.B."/>
            <person name="Tsang A."/>
            <person name="Unkles S.E."/>
            <person name="van de Wiele N."/>
            <person name="van Rossen-Uffink D."/>
            <person name="Oliveira J.V."/>
            <person name="Vesth T.C."/>
            <person name="Visser J."/>
            <person name="Yu J.-H."/>
            <person name="Zhou M."/>
            <person name="Andersen M.R."/>
            <person name="Archer D.B."/>
            <person name="Baker S.E."/>
            <person name="Benoit I."/>
            <person name="Brakhage A.A."/>
            <person name="Braus G.H."/>
            <person name="Fischer R."/>
            <person name="Frisvad J.C."/>
            <person name="Goldman G.H."/>
            <person name="Houbraken J."/>
            <person name="Oakley B."/>
            <person name="Pocsi I."/>
            <person name="Scazzocchio C."/>
            <person name="Seiboth B."/>
            <person name="vanKuyk P.A."/>
            <person name="Wortman J."/>
            <person name="Dyer P.S."/>
            <person name="Grigoriev I.V."/>
        </authorList>
    </citation>
    <scope>NUCLEOTIDE SEQUENCE [LARGE SCALE GENOMIC DNA]</scope>
    <source>
        <strain evidence="6">CBS 134.48</strain>
    </source>
</reference>
<evidence type="ECO:0000259" key="4">
    <source>
        <dbReference type="Pfam" id="PF00135"/>
    </source>
</evidence>
<dbReference type="Pfam" id="PF00135">
    <property type="entry name" value="COesterase"/>
    <property type="match status" value="1"/>
</dbReference>
<keyword evidence="6" id="KW-1185">Reference proteome</keyword>
<evidence type="ECO:0000313" key="5">
    <source>
        <dbReference type="EMBL" id="OJI84004.1"/>
    </source>
</evidence>
<dbReference type="VEuPathDB" id="FungiDB:ASPTUDRAFT_120597"/>
<proteinExistence type="inferred from homology"/>
<evidence type="ECO:0000256" key="2">
    <source>
        <dbReference type="ARBA" id="ARBA00022801"/>
    </source>
</evidence>
<dbReference type="InterPro" id="IPR050309">
    <property type="entry name" value="Type-B_Carboxylest/Lipase"/>
</dbReference>
<sequence length="538" mass="58902">MRANVLFSALAAWTAAASSSNPIANTSYGLVLGTSSEYVDGVTVYKGIPHAVSPTGSRRFKAPEKPSSWTGIRNATTFGPQCPQPNMGASIFTTGNDEMSEDCLSVNVWAPANATAGDDLPVYVWIYGGRFYMGSGDVVTYDGSSPASKDMIVVTLNYRLGILGFMAHPDLSAESPHNSSGNYGVLDMISALTWVHEEIRNFGGNPDHITVGGQSAGSSGALDMMYSPLAKDLGVVGVISETGARGVRDPMMGGASTSYRQKDNAENFGKIFLEELNMTSIEELRSASYESFLEYSMTNGIWYEPTPYVNISAFMEPPEWRPVHDGYVLPLGYGESLRLNSHQDVAILTGNNKDESGASNSQDYTVSEYHTDFTNMFGNLSSRFFELYPASNASQADAMVNEYYRDLSRTGTWDWAKDWAAGGAKSDVYTYFWTHAPPNGNGGAYHGSELYYAFHTLPYADTSSNWTETDYAIADVMQSYWVNFIKNGNPNGEGLTYWPPSKENATTMWLGDSWGAGKVAEPSRIDLIRSWFSQNVEW</sequence>
<dbReference type="SUPFAM" id="SSF53474">
    <property type="entry name" value="alpha/beta-Hydrolases"/>
    <property type="match status" value="1"/>
</dbReference>